<keyword evidence="3" id="KW-1185">Reference proteome</keyword>
<dbReference type="Proteomes" id="UP000240883">
    <property type="component" value="Unassembled WGS sequence"/>
</dbReference>
<protein>
    <submittedName>
        <fullName evidence="2">Uncharacterized protein</fullName>
    </submittedName>
</protein>
<feature type="compositionally biased region" description="Polar residues" evidence="1">
    <location>
        <begin position="100"/>
        <end position="113"/>
    </location>
</feature>
<dbReference type="AlphaFoldDB" id="A0A2T2NDA1"/>
<sequence>MISDARYSDMKERIPHVKELFQTRHYTQCATQCERLLLTRAQDEIHPIHRAYLNFYLALSHDTMAREASMRHRAAELDLAEKHYLEAIAALDQRRPQQAHDVQQFSPTSSTSEDQPHGNGRRASDAVSLDSEQSLASSATSYADDEDEPTPKASGFKNHLSSHHDSDGSSATSNLLKKRPNPIVTSTPQRSLSPVRERFSADLSSFIRMVESHLASVRMLKESSAVLPGRYSSLSRPSTASSRPISRESSANHESDMDRLRDSRKSMNFRPRFDPTSVRNLCSEALSEL</sequence>
<evidence type="ECO:0000256" key="1">
    <source>
        <dbReference type="SAM" id="MobiDB-lite"/>
    </source>
</evidence>
<feature type="region of interest" description="Disordered" evidence="1">
    <location>
        <begin position="94"/>
        <end position="196"/>
    </location>
</feature>
<feature type="compositionally biased region" description="Polar residues" evidence="1">
    <location>
        <begin position="183"/>
        <end position="192"/>
    </location>
</feature>
<accession>A0A2T2NDA1</accession>
<dbReference type="EMBL" id="KZ678140">
    <property type="protein sequence ID" value="PSN63425.1"/>
    <property type="molecule type" value="Genomic_DNA"/>
</dbReference>
<reference evidence="2 3" key="1">
    <citation type="journal article" date="2018" name="Front. Microbiol.">
        <title>Genome-Wide Analysis of Corynespora cassiicola Leaf Fall Disease Putative Effectors.</title>
        <authorList>
            <person name="Lopez D."/>
            <person name="Ribeiro S."/>
            <person name="Label P."/>
            <person name="Fumanal B."/>
            <person name="Venisse J.S."/>
            <person name="Kohler A."/>
            <person name="de Oliveira R.R."/>
            <person name="Labutti K."/>
            <person name="Lipzen A."/>
            <person name="Lail K."/>
            <person name="Bauer D."/>
            <person name="Ohm R.A."/>
            <person name="Barry K.W."/>
            <person name="Spatafora J."/>
            <person name="Grigoriev I.V."/>
            <person name="Martin F.M."/>
            <person name="Pujade-Renaud V."/>
        </authorList>
    </citation>
    <scope>NUCLEOTIDE SEQUENCE [LARGE SCALE GENOMIC DNA]</scope>
    <source>
        <strain evidence="2 3">Philippines</strain>
    </source>
</reference>
<feature type="compositionally biased region" description="Low complexity" evidence="1">
    <location>
        <begin position="230"/>
        <end position="243"/>
    </location>
</feature>
<feature type="compositionally biased region" description="Basic and acidic residues" evidence="1">
    <location>
        <begin position="250"/>
        <end position="265"/>
    </location>
</feature>
<evidence type="ECO:0000313" key="3">
    <source>
        <dbReference type="Proteomes" id="UP000240883"/>
    </source>
</evidence>
<gene>
    <name evidence="2" type="ORF">BS50DRAFT_112424</name>
</gene>
<organism evidence="2 3">
    <name type="scientific">Corynespora cassiicola Philippines</name>
    <dbReference type="NCBI Taxonomy" id="1448308"/>
    <lineage>
        <taxon>Eukaryota</taxon>
        <taxon>Fungi</taxon>
        <taxon>Dikarya</taxon>
        <taxon>Ascomycota</taxon>
        <taxon>Pezizomycotina</taxon>
        <taxon>Dothideomycetes</taxon>
        <taxon>Pleosporomycetidae</taxon>
        <taxon>Pleosporales</taxon>
        <taxon>Corynesporascaceae</taxon>
        <taxon>Corynespora</taxon>
    </lineage>
</organism>
<feature type="compositionally biased region" description="Polar residues" evidence="1">
    <location>
        <begin position="130"/>
        <end position="141"/>
    </location>
</feature>
<dbReference type="OrthoDB" id="3641178at2759"/>
<proteinExistence type="predicted"/>
<evidence type="ECO:0000313" key="2">
    <source>
        <dbReference type="EMBL" id="PSN63425.1"/>
    </source>
</evidence>
<feature type="region of interest" description="Disordered" evidence="1">
    <location>
        <begin position="226"/>
        <end position="275"/>
    </location>
</feature>
<name>A0A2T2NDA1_CORCC</name>